<evidence type="ECO:0000256" key="1">
    <source>
        <dbReference type="SAM" id="MobiDB-lite"/>
    </source>
</evidence>
<proteinExistence type="predicted"/>
<feature type="transmembrane region" description="Helical" evidence="2">
    <location>
        <begin position="246"/>
        <end position="263"/>
    </location>
</feature>
<feature type="compositionally biased region" description="Low complexity" evidence="1">
    <location>
        <begin position="36"/>
        <end position="62"/>
    </location>
</feature>
<keyword evidence="2" id="KW-1133">Transmembrane helix</keyword>
<feature type="compositionally biased region" description="Basic and acidic residues" evidence="1">
    <location>
        <begin position="82"/>
        <end position="91"/>
    </location>
</feature>
<keyword evidence="2" id="KW-0812">Transmembrane</keyword>
<gene>
    <name evidence="3" type="ORF">LTR24_007455</name>
</gene>
<feature type="compositionally biased region" description="Polar residues" evidence="1">
    <location>
        <begin position="1"/>
        <end position="34"/>
    </location>
</feature>
<keyword evidence="4" id="KW-1185">Reference proteome</keyword>
<reference evidence="3 4" key="1">
    <citation type="submission" date="2023-08" db="EMBL/GenBank/DDBJ databases">
        <title>Black Yeasts Isolated from many extreme environments.</title>
        <authorList>
            <person name="Coleine C."/>
            <person name="Stajich J.E."/>
            <person name="Selbmann L."/>
        </authorList>
    </citation>
    <scope>NUCLEOTIDE SEQUENCE [LARGE SCALE GENOMIC DNA]</scope>
    <source>
        <strain evidence="3 4">CCFEE 5885</strain>
    </source>
</reference>
<feature type="transmembrane region" description="Helical" evidence="2">
    <location>
        <begin position="582"/>
        <end position="602"/>
    </location>
</feature>
<dbReference type="EMBL" id="JAVRRG010000112">
    <property type="protein sequence ID" value="KAK5084846.1"/>
    <property type="molecule type" value="Genomic_DNA"/>
</dbReference>
<keyword evidence="2" id="KW-0472">Membrane</keyword>
<feature type="region of interest" description="Disordered" evidence="1">
    <location>
        <begin position="1"/>
        <end position="100"/>
    </location>
</feature>
<organism evidence="3 4">
    <name type="scientific">Lithohypha guttulata</name>
    <dbReference type="NCBI Taxonomy" id="1690604"/>
    <lineage>
        <taxon>Eukaryota</taxon>
        <taxon>Fungi</taxon>
        <taxon>Dikarya</taxon>
        <taxon>Ascomycota</taxon>
        <taxon>Pezizomycotina</taxon>
        <taxon>Eurotiomycetes</taxon>
        <taxon>Chaetothyriomycetidae</taxon>
        <taxon>Chaetothyriales</taxon>
        <taxon>Trichomeriaceae</taxon>
        <taxon>Lithohypha</taxon>
    </lineage>
</organism>
<feature type="transmembrane region" description="Helical" evidence="2">
    <location>
        <begin position="361"/>
        <end position="378"/>
    </location>
</feature>
<evidence type="ECO:0000313" key="3">
    <source>
        <dbReference type="EMBL" id="KAK5084846.1"/>
    </source>
</evidence>
<dbReference type="Proteomes" id="UP001345013">
    <property type="component" value="Unassembled WGS sequence"/>
</dbReference>
<evidence type="ECO:0000313" key="4">
    <source>
        <dbReference type="Proteomes" id="UP001345013"/>
    </source>
</evidence>
<feature type="transmembrane region" description="Helical" evidence="2">
    <location>
        <begin position="608"/>
        <end position="635"/>
    </location>
</feature>
<feature type="transmembrane region" description="Helical" evidence="2">
    <location>
        <begin position="515"/>
        <end position="537"/>
    </location>
</feature>
<sequence>MADESPTTSISLGSTDSNYTPPSGSISLGSSEPNDTPRSGSTSSSSRPISTSASSTTSDPDTAVVPESLAGTDPAEGQAADAGKHQRDTAGHGRPPNVSIQGFAESVSEYMAMPKDPPLPASPPLSPRSIGSLELVEAKDGRREQCIRVKCKQMPSRYPALSVQQIANELFYHDKDYLPAGPPNHIRIPTALIENVNGTDYVRALTTIVDLVKEVEARRARQIAELELEASRHARSETMRWLKEKVFLTFLALLCLAIVVLRGPGQHTWFLLLVSTSASTAMIAAVSGTVRDFCQRHLEDIGASFAEVWHITELLAFTLCAMTFVHWHSGRVSRARGLLLAFFKTINWIDRQGKNVTYYAVNYRYGILITLVLTGFIYCFESLTGWNPATSLRLASTKLHNGGTTTRLMQTYRSVMSAVMDQLPLSSIPNMAGLLEQGRLMTLGLVGVLVALSAVAYRAVRRWQRRTDPISSGFIYNSIVKLVSTVEHVQRILVATEHYLTNILSATARYIRKHLFAISILVLIILSIADYAFGLNLKAKLANTAAVVPQRFRDPETLYPDIRFGIFAIFVSGILHRCFFPLLEFICQGLLNILQAIFVVAWRWPWKVIVRCVVGLVLGTIWLAGTVTLGIWGFYTFLGPVPGNGPVPVLDMLIKYPNGEEALPVRVIQ</sequence>
<feature type="transmembrane region" description="Helical" evidence="2">
    <location>
        <begin position="269"/>
        <end position="287"/>
    </location>
</feature>
<feature type="transmembrane region" description="Helical" evidence="2">
    <location>
        <begin position="440"/>
        <end position="460"/>
    </location>
</feature>
<accession>A0ABR0K4E6</accession>
<protein>
    <submittedName>
        <fullName evidence="3">Uncharacterized protein</fullName>
    </submittedName>
</protein>
<comment type="caution">
    <text evidence="3">The sequence shown here is derived from an EMBL/GenBank/DDBJ whole genome shotgun (WGS) entry which is preliminary data.</text>
</comment>
<feature type="transmembrane region" description="Helical" evidence="2">
    <location>
        <begin position="308"/>
        <end position="327"/>
    </location>
</feature>
<evidence type="ECO:0000256" key="2">
    <source>
        <dbReference type="SAM" id="Phobius"/>
    </source>
</evidence>
<name>A0ABR0K4E6_9EURO</name>